<dbReference type="SMART" id="SM00978">
    <property type="entry name" value="Tim44"/>
    <property type="match status" value="1"/>
</dbReference>
<protein>
    <submittedName>
        <fullName evidence="5">Predicted lipid-binding transport protein, Tim44 family</fullName>
    </submittedName>
</protein>
<feature type="signal peptide" evidence="3">
    <location>
        <begin position="1"/>
        <end position="24"/>
    </location>
</feature>
<keyword evidence="3" id="KW-0732">Signal</keyword>
<dbReference type="AlphaFoldDB" id="A0A1I1HE02"/>
<evidence type="ECO:0000256" key="3">
    <source>
        <dbReference type="SAM" id="SignalP"/>
    </source>
</evidence>
<keyword evidence="2" id="KW-0472">Membrane</keyword>
<name>A0A1I1HE02_9GAMM</name>
<dbReference type="STRING" id="1122252.SAMN05660443_1961"/>
<dbReference type="InterPro" id="IPR032710">
    <property type="entry name" value="NTF2-like_dom_sf"/>
</dbReference>
<dbReference type="Proteomes" id="UP000199058">
    <property type="component" value="Unassembled WGS sequence"/>
</dbReference>
<proteinExistence type="predicted"/>
<accession>A0A1I1HE02</accession>
<dbReference type="Pfam" id="PF04280">
    <property type="entry name" value="Tim44"/>
    <property type="match status" value="1"/>
</dbReference>
<reference evidence="5 6" key="1">
    <citation type="submission" date="2016-10" db="EMBL/GenBank/DDBJ databases">
        <authorList>
            <person name="de Groot N.N."/>
        </authorList>
    </citation>
    <scope>NUCLEOTIDE SEQUENCE [LARGE SCALE GENOMIC DNA]</scope>
    <source>
        <strain evidence="5 6">DSM 18438</strain>
    </source>
</reference>
<feature type="compositionally biased region" description="Polar residues" evidence="1">
    <location>
        <begin position="35"/>
        <end position="44"/>
    </location>
</feature>
<evidence type="ECO:0000313" key="5">
    <source>
        <dbReference type="EMBL" id="SFC22399.1"/>
    </source>
</evidence>
<organism evidence="5 6">
    <name type="scientific">Marinospirillum celere</name>
    <dbReference type="NCBI Taxonomy" id="1122252"/>
    <lineage>
        <taxon>Bacteria</taxon>
        <taxon>Pseudomonadati</taxon>
        <taxon>Pseudomonadota</taxon>
        <taxon>Gammaproteobacteria</taxon>
        <taxon>Oceanospirillales</taxon>
        <taxon>Oceanospirillaceae</taxon>
        <taxon>Marinospirillum</taxon>
    </lineage>
</organism>
<keyword evidence="2" id="KW-1133">Transmembrane helix</keyword>
<dbReference type="PANTHER" id="PTHR41542:SF1">
    <property type="entry name" value="BLL5807 PROTEIN"/>
    <property type="match status" value="1"/>
</dbReference>
<evidence type="ECO:0000259" key="4">
    <source>
        <dbReference type="SMART" id="SM00978"/>
    </source>
</evidence>
<keyword evidence="2" id="KW-0812">Transmembrane</keyword>
<feature type="region of interest" description="Disordered" evidence="1">
    <location>
        <begin position="28"/>
        <end position="65"/>
    </location>
</feature>
<feature type="transmembrane region" description="Helical" evidence="2">
    <location>
        <begin position="70"/>
        <end position="90"/>
    </location>
</feature>
<dbReference type="SUPFAM" id="SSF54427">
    <property type="entry name" value="NTF2-like"/>
    <property type="match status" value="1"/>
</dbReference>
<evidence type="ECO:0000313" key="6">
    <source>
        <dbReference type="Proteomes" id="UP000199058"/>
    </source>
</evidence>
<dbReference type="PANTHER" id="PTHR41542">
    <property type="entry name" value="BLL5807 PROTEIN"/>
    <property type="match status" value="1"/>
</dbReference>
<keyword evidence="6" id="KW-1185">Reference proteome</keyword>
<evidence type="ECO:0000256" key="1">
    <source>
        <dbReference type="SAM" id="MobiDB-lite"/>
    </source>
</evidence>
<gene>
    <name evidence="5" type="ORF">SAMN05660443_1961</name>
</gene>
<feature type="domain" description="Tim44-like" evidence="4">
    <location>
        <begin position="160"/>
        <end position="288"/>
    </location>
</feature>
<evidence type="ECO:0000256" key="2">
    <source>
        <dbReference type="SAM" id="Phobius"/>
    </source>
</evidence>
<sequence length="290" mass="31790">MTRFLALGLSCMFVLALGISEADARRMGGGGSGGTFSRQASPPAQQQQQRQQTQQQQQGQQSAAVGRGGLMGPLMGLAAGGLLAAMFFGGAFDGIQFFDILILLLIGAGVFMFLRSRAQRHQQQAQVAGSMQRSAPPSAYDQKSQAGFEAFDRSAASVSAEPEIRFGAPDWFDEQGFLARAKQHFIDLQAAWDANDFRTLEEFVTPQLYRFLQEERARQPGEVKTDVKKLAVEVSNIQQIGDTVELAVMFHGIISESGAPEAPFCEIWHLIRDMSEEQSPWLIQGIEQVE</sequence>
<dbReference type="InterPro" id="IPR007379">
    <property type="entry name" value="Tim44-like_dom"/>
</dbReference>
<dbReference type="EMBL" id="FOLH01000003">
    <property type="protein sequence ID" value="SFC22399.1"/>
    <property type="molecule type" value="Genomic_DNA"/>
</dbReference>
<feature type="compositionally biased region" description="Low complexity" evidence="1">
    <location>
        <begin position="45"/>
        <end position="61"/>
    </location>
</feature>
<feature type="chain" id="PRO_5011532025" evidence="3">
    <location>
        <begin position="25"/>
        <end position="290"/>
    </location>
</feature>
<dbReference type="RefSeq" id="WP_177203522.1">
    <property type="nucleotide sequence ID" value="NZ_FOLH01000003.1"/>
</dbReference>
<feature type="transmembrane region" description="Helical" evidence="2">
    <location>
        <begin position="97"/>
        <end position="114"/>
    </location>
</feature>
<dbReference type="Gene3D" id="3.10.450.240">
    <property type="match status" value="1"/>
</dbReference>